<evidence type="ECO:0000256" key="4">
    <source>
        <dbReference type="PROSITE-ProRule" id="PRU00146"/>
    </source>
</evidence>
<dbReference type="InterPro" id="IPR001965">
    <property type="entry name" value="Znf_PHD"/>
</dbReference>
<evidence type="ECO:0000256" key="5">
    <source>
        <dbReference type="SAM" id="MobiDB-lite"/>
    </source>
</evidence>
<evidence type="ECO:0000313" key="8">
    <source>
        <dbReference type="Proteomes" id="UP001174136"/>
    </source>
</evidence>
<evidence type="ECO:0000256" key="1">
    <source>
        <dbReference type="ARBA" id="ARBA00022723"/>
    </source>
</evidence>
<keyword evidence="1" id="KW-0479">Metal-binding</keyword>
<dbReference type="PROSITE" id="PS50016">
    <property type="entry name" value="ZF_PHD_2"/>
    <property type="match status" value="1"/>
</dbReference>
<dbReference type="InterPro" id="IPR011011">
    <property type="entry name" value="Znf_FYVE_PHD"/>
</dbReference>
<dbReference type="PANTHER" id="PTHR19303:SF74">
    <property type="entry name" value="POGO TRANSPOSABLE ELEMENT WITH KRAB DOMAIN"/>
    <property type="match status" value="1"/>
</dbReference>
<protein>
    <recommendedName>
        <fullName evidence="6">PHD-type domain-containing protein</fullName>
    </recommendedName>
</protein>
<gene>
    <name evidence="7" type="ORF">N1851_030102</name>
</gene>
<dbReference type="Pfam" id="PF03184">
    <property type="entry name" value="DDE_1"/>
    <property type="match status" value="1"/>
</dbReference>
<dbReference type="SMART" id="SM00249">
    <property type="entry name" value="PHD"/>
    <property type="match status" value="1"/>
</dbReference>
<keyword evidence="3" id="KW-0862">Zinc</keyword>
<reference evidence="7" key="1">
    <citation type="journal article" date="2023" name="Front. Mar. Sci.">
        <title>A new Merluccius polli reference genome to investigate the effects of global change in West African waters.</title>
        <authorList>
            <person name="Mateo J.L."/>
            <person name="Blanco-Fernandez C."/>
            <person name="Garcia-Vazquez E."/>
            <person name="Machado-Schiaffino G."/>
        </authorList>
    </citation>
    <scope>NUCLEOTIDE SEQUENCE</scope>
    <source>
        <strain evidence="7">C29</strain>
        <tissue evidence="7">Fin</tissue>
    </source>
</reference>
<organism evidence="7 8">
    <name type="scientific">Merluccius polli</name>
    <name type="common">Benguela hake</name>
    <name type="synonym">Merluccius cadenati</name>
    <dbReference type="NCBI Taxonomy" id="89951"/>
    <lineage>
        <taxon>Eukaryota</taxon>
        <taxon>Metazoa</taxon>
        <taxon>Chordata</taxon>
        <taxon>Craniata</taxon>
        <taxon>Vertebrata</taxon>
        <taxon>Euteleostomi</taxon>
        <taxon>Actinopterygii</taxon>
        <taxon>Neopterygii</taxon>
        <taxon>Teleostei</taxon>
        <taxon>Neoteleostei</taxon>
        <taxon>Acanthomorphata</taxon>
        <taxon>Zeiogadaria</taxon>
        <taxon>Gadariae</taxon>
        <taxon>Gadiformes</taxon>
        <taxon>Gadoidei</taxon>
        <taxon>Merlucciidae</taxon>
        <taxon>Merluccius</taxon>
    </lineage>
</organism>
<dbReference type="Gene3D" id="3.30.40.10">
    <property type="entry name" value="Zinc/RING finger domain, C3HC4 (zinc finger)"/>
    <property type="match status" value="1"/>
</dbReference>
<dbReference type="GO" id="GO:0008270">
    <property type="term" value="F:zinc ion binding"/>
    <property type="evidence" value="ECO:0007669"/>
    <property type="project" value="UniProtKB-KW"/>
</dbReference>
<dbReference type="Proteomes" id="UP001174136">
    <property type="component" value="Unassembled WGS sequence"/>
</dbReference>
<dbReference type="AlphaFoldDB" id="A0AA47NQA6"/>
<feature type="compositionally biased region" description="Basic residues" evidence="5">
    <location>
        <begin position="521"/>
        <end position="532"/>
    </location>
</feature>
<dbReference type="InterPro" id="IPR013083">
    <property type="entry name" value="Znf_RING/FYVE/PHD"/>
</dbReference>
<dbReference type="InterPro" id="IPR050863">
    <property type="entry name" value="CenT-Element_Derived"/>
</dbReference>
<dbReference type="InterPro" id="IPR019787">
    <property type="entry name" value="Znf_PHD-finger"/>
</dbReference>
<accession>A0AA47NQA6</accession>
<feature type="region of interest" description="Disordered" evidence="5">
    <location>
        <begin position="521"/>
        <end position="541"/>
    </location>
</feature>
<dbReference type="GO" id="GO:0005634">
    <property type="term" value="C:nucleus"/>
    <property type="evidence" value="ECO:0007669"/>
    <property type="project" value="TreeGrafter"/>
</dbReference>
<evidence type="ECO:0000313" key="7">
    <source>
        <dbReference type="EMBL" id="KAK0134341.1"/>
    </source>
</evidence>
<dbReference type="CDD" id="cd15517">
    <property type="entry name" value="PHD_TCF19_like"/>
    <property type="match status" value="1"/>
</dbReference>
<dbReference type="EMBL" id="JAOPHQ010005713">
    <property type="protein sequence ID" value="KAK0134341.1"/>
    <property type="molecule type" value="Genomic_DNA"/>
</dbReference>
<comment type="caution">
    <text evidence="7">The sequence shown here is derived from an EMBL/GenBank/DDBJ whole genome shotgun (WGS) entry which is preliminary data.</text>
</comment>
<keyword evidence="8" id="KW-1185">Reference proteome</keyword>
<name>A0AA47NQA6_MERPO</name>
<evidence type="ECO:0000256" key="3">
    <source>
        <dbReference type="ARBA" id="ARBA00022833"/>
    </source>
</evidence>
<evidence type="ECO:0000256" key="2">
    <source>
        <dbReference type="ARBA" id="ARBA00022771"/>
    </source>
</evidence>
<dbReference type="PROSITE" id="PS01359">
    <property type="entry name" value="ZF_PHD_1"/>
    <property type="match status" value="1"/>
</dbReference>
<sequence>MWKEDRMKGALQEYRELETAGKRPPLHYLARAWNVPKSTLQRRAKGVIHGHKHVAGRKPVLSELDEGNLAKIIENLATRGMRKPEIQKLAFQFARVNGLKGFSEGKGQAGHYWFEAFMKRHPRLGMRKPEALSAARAACFNPVVVGKWFHMYEDIINELGIQDVPSHLWNCDETGLQDHFVSSRVVSPVGSPCFEVTSNERGETTTLLASLNAAGEYGPLMVIFKAKRLRSEWCYGAPTNTLVKATETGWINTEVFLDWGKQFVACLPRDDPRPHVLLLDGHSSHVFNLEFLELMKTNNVHVICFPPHTTHILQPADRAFFRSLKHHWNLEGCVFTRENGGLKLQKCLFLGILSKAWRSAATAENARAGFRGSGIHPLDPARIDKCLFAPSLTTDREEAPATDREEAPATDTDTAFTEMLIPLLDTPLALNLDVSATDDLEASTTLDSTAVPYVPTYGPIHTADMMPPDPSNIVEVKTSFDELITLPSRARPSTSKVKRSKPPSSYLTSEAHFEYVRNRVKGKGKGKGKGTGKGKQPEKGEKTENLCSICGVKYGDKDDPKGDEEWMSCNSCKKWYHLTCGEDNGILDDDESYLCKDCL</sequence>
<feature type="domain" description="PHD-type" evidence="6">
    <location>
        <begin position="544"/>
        <end position="599"/>
    </location>
</feature>
<dbReference type="PANTHER" id="PTHR19303">
    <property type="entry name" value="TRANSPOSON"/>
    <property type="match status" value="1"/>
</dbReference>
<dbReference type="GO" id="GO:0003677">
    <property type="term" value="F:DNA binding"/>
    <property type="evidence" value="ECO:0007669"/>
    <property type="project" value="TreeGrafter"/>
</dbReference>
<keyword evidence="2 4" id="KW-0863">Zinc-finger</keyword>
<dbReference type="SUPFAM" id="SSF57903">
    <property type="entry name" value="FYVE/PHD zinc finger"/>
    <property type="match status" value="1"/>
</dbReference>
<evidence type="ECO:0000259" key="6">
    <source>
        <dbReference type="PROSITE" id="PS50016"/>
    </source>
</evidence>
<dbReference type="InterPro" id="IPR019786">
    <property type="entry name" value="Zinc_finger_PHD-type_CS"/>
</dbReference>
<proteinExistence type="predicted"/>
<dbReference type="InterPro" id="IPR004875">
    <property type="entry name" value="DDE_SF_endonuclease_dom"/>
</dbReference>